<accession>A0A2S5DAS2</accession>
<reference evidence="2" key="1">
    <citation type="submission" date="2018-02" db="EMBL/GenBank/DDBJ databases">
        <authorList>
            <person name="O'Hara-Hanley K."/>
            <person name="Soby S."/>
        </authorList>
    </citation>
    <scope>NUCLEOTIDE SEQUENCE [LARGE SCALE GENOMIC DNA]</scope>
    <source>
        <strain evidence="2">MWU14-2602</strain>
    </source>
</reference>
<keyword evidence="2" id="KW-1185">Reference proteome</keyword>
<sequence length="66" mass="7432">MGVGVCVAQAVVSADDLLNIKNAHWHIFFYFNGLIDLGDRWRKFFQFFSQKALTGVGSGRIVRLLS</sequence>
<evidence type="ECO:0000313" key="1">
    <source>
        <dbReference type="EMBL" id="POZ60186.1"/>
    </source>
</evidence>
<dbReference type="EMBL" id="PQWB01000163">
    <property type="protein sequence ID" value="POZ60186.1"/>
    <property type="molecule type" value="Genomic_DNA"/>
</dbReference>
<comment type="caution">
    <text evidence="1">The sequence shown here is derived from an EMBL/GenBank/DDBJ whole genome shotgun (WGS) entry which is preliminary data.</text>
</comment>
<protein>
    <submittedName>
        <fullName evidence="1">Uncharacterized protein</fullName>
    </submittedName>
</protein>
<dbReference type="Proteomes" id="UP000237082">
    <property type="component" value="Unassembled WGS sequence"/>
</dbReference>
<gene>
    <name evidence="1" type="ORF">C2I19_20115</name>
</gene>
<dbReference type="AlphaFoldDB" id="A0A2S5DAS2"/>
<evidence type="ECO:0000313" key="2">
    <source>
        <dbReference type="Proteomes" id="UP000237082"/>
    </source>
</evidence>
<organism evidence="1 2">
    <name type="scientific">Chromobacterium alticapitis</name>
    <dbReference type="NCBI Taxonomy" id="2073169"/>
    <lineage>
        <taxon>Bacteria</taxon>
        <taxon>Pseudomonadati</taxon>
        <taxon>Pseudomonadota</taxon>
        <taxon>Betaproteobacteria</taxon>
        <taxon>Neisseriales</taxon>
        <taxon>Chromobacteriaceae</taxon>
        <taxon>Chromobacterium</taxon>
    </lineage>
</organism>
<name>A0A2S5DAS2_9NEIS</name>
<proteinExistence type="predicted"/>